<evidence type="ECO:0000256" key="3">
    <source>
        <dbReference type="ARBA" id="ARBA00023002"/>
    </source>
</evidence>
<evidence type="ECO:0000259" key="6">
    <source>
        <dbReference type="PROSITE" id="PS51471"/>
    </source>
</evidence>
<reference evidence="7" key="1">
    <citation type="journal article" date="2011" name="Plant Physiol.">
        <title>Comprehensive sequence analysis of 24,783 barley full-length cDNAs derived from 12 clone libraries.</title>
        <authorList>
            <person name="Matsumoto T."/>
            <person name="Tanaka T."/>
            <person name="Sakai H."/>
            <person name="Amano N."/>
            <person name="Kanamori H."/>
            <person name="Kurita K."/>
            <person name="Kikuta A."/>
            <person name="Kamiya K."/>
            <person name="Yamamoto M."/>
            <person name="Ikawa H."/>
            <person name="Fujii N."/>
            <person name="Hori K."/>
            <person name="Itoh T."/>
            <person name="Sato K."/>
        </authorList>
    </citation>
    <scope>NUCLEOTIDE SEQUENCE</scope>
    <source>
        <tissue evidence="7">Shoot and root</tissue>
    </source>
</reference>
<feature type="domain" description="Fe2OG dioxygenase" evidence="6">
    <location>
        <begin position="201"/>
        <end position="308"/>
    </location>
</feature>
<gene>
    <name evidence="8" type="primary">LOC123411766</name>
</gene>
<dbReference type="InterPro" id="IPR005123">
    <property type="entry name" value="Oxoglu/Fe-dep_dioxygenase_dom"/>
</dbReference>
<dbReference type="OrthoDB" id="288590at2759"/>
<dbReference type="GO" id="GO:0046872">
    <property type="term" value="F:metal ion binding"/>
    <property type="evidence" value="ECO:0007669"/>
    <property type="project" value="UniProtKB-KW"/>
</dbReference>
<dbReference type="PROSITE" id="PS51471">
    <property type="entry name" value="FE2OG_OXY"/>
    <property type="match status" value="1"/>
</dbReference>
<dbReference type="InterPro" id="IPR027443">
    <property type="entry name" value="IPNS-like_sf"/>
</dbReference>
<dbReference type="AlphaFoldDB" id="F2DFP6"/>
<dbReference type="GO" id="GO:0051213">
    <property type="term" value="F:dioxygenase activity"/>
    <property type="evidence" value="ECO:0007669"/>
    <property type="project" value="UniProtKB-ARBA"/>
</dbReference>
<dbReference type="Pfam" id="PF03171">
    <property type="entry name" value="2OG-FeII_Oxy"/>
    <property type="match status" value="1"/>
</dbReference>
<dbReference type="SMR" id="F2DFP6"/>
<evidence type="ECO:0000256" key="5">
    <source>
        <dbReference type="RuleBase" id="RU003682"/>
    </source>
</evidence>
<reference evidence="9" key="2">
    <citation type="journal article" date="2012" name="Nature">
        <title>A physical, genetic and functional sequence assembly of the barley genome.</title>
        <authorList>
            <consortium name="The International Barley Genome Sequencing Consortium"/>
            <person name="Mayer K.F."/>
            <person name="Waugh R."/>
            <person name="Brown J.W."/>
            <person name="Schulman A."/>
            <person name="Langridge P."/>
            <person name="Platzer M."/>
            <person name="Fincher G.B."/>
            <person name="Muehlbauer G.J."/>
            <person name="Sato K."/>
            <person name="Close T.J."/>
            <person name="Wise R.P."/>
            <person name="Stein N."/>
        </authorList>
    </citation>
    <scope>NUCLEOTIDE SEQUENCE [LARGE SCALE GENOMIC DNA]</scope>
    <source>
        <strain evidence="9">cv. Morex</strain>
    </source>
</reference>
<reference evidence="8" key="4">
    <citation type="submission" date="2022-01" db="UniProtKB">
        <authorList>
            <consortium name="EnsemblPlants"/>
        </authorList>
    </citation>
    <scope>IDENTIFICATION</scope>
    <source>
        <strain evidence="8">subsp. vulgare</strain>
    </source>
</reference>
<dbReference type="eggNOG" id="KOG0143">
    <property type="taxonomic scope" value="Eukaryota"/>
</dbReference>
<dbReference type="Gramene" id="HORVU.MOREX.r3.7HG0731220.1">
    <property type="protein sequence ID" value="HORVU.MOREX.r3.7HG0731220.1.CDS1"/>
    <property type="gene ID" value="HORVU.MOREX.r3.7HG0731220"/>
</dbReference>
<dbReference type="Gene3D" id="2.60.120.330">
    <property type="entry name" value="B-lactam Antibiotic, Isopenicillin N Synthase, Chain"/>
    <property type="match status" value="1"/>
</dbReference>
<keyword evidence="9" id="KW-1185">Reference proteome</keyword>
<keyword evidence="2 5" id="KW-0479">Metal-binding</keyword>
<dbReference type="EMBL" id="AK362713">
    <property type="protein sequence ID" value="BAJ93917.1"/>
    <property type="molecule type" value="mRNA"/>
</dbReference>
<organism evidence="7">
    <name type="scientific">Hordeum vulgare subsp. vulgare</name>
    <name type="common">Domesticated barley</name>
    <dbReference type="NCBI Taxonomy" id="112509"/>
    <lineage>
        <taxon>Eukaryota</taxon>
        <taxon>Viridiplantae</taxon>
        <taxon>Streptophyta</taxon>
        <taxon>Embryophyta</taxon>
        <taxon>Tracheophyta</taxon>
        <taxon>Spermatophyta</taxon>
        <taxon>Magnoliopsida</taxon>
        <taxon>Liliopsida</taxon>
        <taxon>Poales</taxon>
        <taxon>Poaceae</taxon>
        <taxon>BOP clade</taxon>
        <taxon>Pooideae</taxon>
        <taxon>Triticodae</taxon>
        <taxon>Triticeae</taxon>
        <taxon>Hordeinae</taxon>
        <taxon>Hordeum</taxon>
    </lineage>
</organism>
<evidence type="ECO:0000313" key="9">
    <source>
        <dbReference type="Proteomes" id="UP000011116"/>
    </source>
</evidence>
<evidence type="ECO:0000256" key="4">
    <source>
        <dbReference type="ARBA" id="ARBA00023004"/>
    </source>
</evidence>
<dbReference type="PANTHER" id="PTHR10209:SF432">
    <property type="entry name" value="NON-HAEM DIOXYGENASE N-TERMINAL DOMAIN-CONTAINING PROTEIN"/>
    <property type="match status" value="1"/>
</dbReference>
<dbReference type="Proteomes" id="UP000011116">
    <property type="component" value="Chromosome 7H"/>
</dbReference>
<dbReference type="EnsemblPlants" id="HORVU.MOREX.r3.7HG0731220.1">
    <property type="protein sequence ID" value="HORVU.MOREX.r3.7HG0731220.1.CDS1"/>
    <property type="gene ID" value="HORVU.MOREX.r3.7HG0731220"/>
</dbReference>
<dbReference type="GeneID" id="123411766"/>
<dbReference type="STRING" id="112509.F2DFP6"/>
<dbReference type="OMA" id="VPAFFHH"/>
<protein>
    <submittedName>
        <fullName evidence="7">Predicted protein</fullName>
    </submittedName>
</protein>
<dbReference type="SUPFAM" id="SSF51197">
    <property type="entry name" value="Clavaminate synthase-like"/>
    <property type="match status" value="1"/>
</dbReference>
<keyword evidence="4 5" id="KW-0408">Iron</keyword>
<dbReference type="Pfam" id="PF14226">
    <property type="entry name" value="DIOX_N"/>
    <property type="match status" value="1"/>
</dbReference>
<dbReference type="PANTHER" id="PTHR10209">
    <property type="entry name" value="OXIDOREDUCTASE, 2OG-FE II OXYGENASE FAMILY PROTEIN"/>
    <property type="match status" value="1"/>
</dbReference>
<dbReference type="Gramene" id="HORVU.MOREX.r2.7HG0606740.1">
    <property type="protein sequence ID" value="HORVU.MOREX.r2.7HG0606740.1.CDS.1"/>
    <property type="gene ID" value="HORVU.MOREX.r2.7HG0606740"/>
</dbReference>
<dbReference type="FunFam" id="2.60.120.330:FF:000005">
    <property type="entry name" value="1-aminocyclopropane-1-carboxylate oxidase homolog 1"/>
    <property type="match status" value="1"/>
</dbReference>
<proteinExistence type="evidence at transcript level"/>
<keyword evidence="3 5" id="KW-0560">Oxidoreductase</keyword>
<evidence type="ECO:0000313" key="7">
    <source>
        <dbReference type="EMBL" id="BAJ93917.1"/>
    </source>
</evidence>
<dbReference type="PaxDb" id="4513-MLOC_23666.1"/>
<sequence>MDSDRLAALKAFDETKAGVKGLVDAGVTAVPAFFHHPPDPLPPCTDVAAIPVVDLSRPRPEVVAAVRAAAGTAGFFQLVNHGVPEAAMDGMQAAVRRFNEEPPEGKAPYYTRDAARRVRYNCNADLFRTQLGKWRDTIYMEDVDRKGEEEDDEELLPPAFRGVAPGYTAEMRALGRALFELLSEALGVRRGYLEEEAGCLEALSVSGHYYPACPEPHLTLGAVRHTDPGFLTVLLQDGVGGLQVLVDDGGGKPAAWAAVPAVPGALVVNVGDFLQLVSNDMFKSVTHRVVSNSVGPRVSVACFFRANAARVCAPAVADGGGPPRYRSVTAAELLRSSIAQALGELRI</sequence>
<evidence type="ECO:0000256" key="1">
    <source>
        <dbReference type="ARBA" id="ARBA00008056"/>
    </source>
</evidence>
<evidence type="ECO:0000256" key="2">
    <source>
        <dbReference type="ARBA" id="ARBA00022723"/>
    </source>
</evidence>
<reference evidence="8" key="3">
    <citation type="submission" date="2020-10" db="EMBL/GenBank/DDBJ databases">
        <authorList>
            <person name="Scholz U."/>
            <person name="Mascher M."/>
            <person name="Fiebig A."/>
        </authorList>
    </citation>
    <scope>NUCLEOTIDE SEQUENCE [LARGE SCALE GENOMIC DNA]</scope>
    <source>
        <strain evidence="8">cv. Morex</strain>
    </source>
</reference>
<dbReference type="InterPro" id="IPR026992">
    <property type="entry name" value="DIOX_N"/>
</dbReference>
<dbReference type="KEGG" id="hvg:123411766"/>
<accession>F2DFP6</accession>
<name>F2DFP6_HORVV</name>
<dbReference type="RefSeq" id="XP_044960666.1">
    <property type="nucleotide sequence ID" value="XM_045104731.1"/>
</dbReference>
<dbReference type="InterPro" id="IPR044861">
    <property type="entry name" value="IPNS-like_FE2OG_OXY"/>
</dbReference>
<evidence type="ECO:0000313" key="8">
    <source>
        <dbReference type="EnsemblPlants" id="HORVU.MOREX.r3.7HG0731220.1.CDS1"/>
    </source>
</evidence>
<comment type="similarity">
    <text evidence="1 5">Belongs to the iron/ascorbate-dependent oxidoreductase family.</text>
</comment>